<dbReference type="EMBL" id="SJOL01006626">
    <property type="protein sequence ID" value="TGZ64728.1"/>
    <property type="molecule type" value="Genomic_DNA"/>
</dbReference>
<sequence>MSNPRADFFSIFLLGDAVCAGSDHRSLYEFIPDNRLFYHTDFSVCGQTQIIFYQQQVNFLLKFKSEETTSDQRTITPTGVVSGLWSGVLVKSPGERHNAGTLKIAIELPLTDLMLAETLGPAQWSNVHGRTRSPQRYTKGTTEDYIRPYGSMSVRRLSRRNALPHQYRSTLFKSVDGPSSDPGHNITSPTGDSVSQSYLVAMTEMDNVLDNTIDWKKVEELETTIWMAQKDPKFPAFVRTNSVNSYKNILLEALARCKQKADVLKEEANEFYGQTEGILSSAQMQKLAHFRLLMADTSHEINLVEKMIQNARVFISVEDAQQQRQQKKHSLLTTPNLVRERYARQVRVICEVG</sequence>
<proteinExistence type="predicted"/>
<comment type="caution">
    <text evidence="2">The sequence shown here is derived from an EMBL/GenBank/DDBJ whole genome shotgun (WGS) entry which is preliminary data.</text>
</comment>
<dbReference type="Proteomes" id="UP000308267">
    <property type="component" value="Unassembled WGS sequence"/>
</dbReference>
<protein>
    <submittedName>
        <fullName evidence="2">Uncharacterized protein</fullName>
    </submittedName>
</protein>
<gene>
    <name evidence="2" type="ORF">CRM22_006223</name>
</gene>
<accession>A0A4S2LU99</accession>
<dbReference type="OrthoDB" id="6251696at2759"/>
<dbReference type="AlphaFoldDB" id="A0A4S2LU99"/>
<organism evidence="2 3">
    <name type="scientific">Opisthorchis felineus</name>
    <dbReference type="NCBI Taxonomy" id="147828"/>
    <lineage>
        <taxon>Eukaryota</taxon>
        <taxon>Metazoa</taxon>
        <taxon>Spiralia</taxon>
        <taxon>Lophotrochozoa</taxon>
        <taxon>Platyhelminthes</taxon>
        <taxon>Trematoda</taxon>
        <taxon>Digenea</taxon>
        <taxon>Opisthorchiida</taxon>
        <taxon>Opisthorchiata</taxon>
        <taxon>Opisthorchiidae</taxon>
        <taxon>Opisthorchis</taxon>
    </lineage>
</organism>
<evidence type="ECO:0000256" key="1">
    <source>
        <dbReference type="SAM" id="MobiDB-lite"/>
    </source>
</evidence>
<name>A0A4S2LU99_OPIFE</name>
<reference evidence="2 3" key="1">
    <citation type="journal article" date="2019" name="BMC Genomics">
        <title>New insights from Opisthorchis felineus genome: update on genomics of the epidemiologically important liver flukes.</title>
        <authorList>
            <person name="Ershov N.I."/>
            <person name="Mordvinov V.A."/>
            <person name="Prokhortchouk E.B."/>
            <person name="Pakharukova M.Y."/>
            <person name="Gunbin K.V."/>
            <person name="Ustyantsev K."/>
            <person name="Genaev M.A."/>
            <person name="Blinov A.G."/>
            <person name="Mazur A."/>
            <person name="Boulygina E."/>
            <person name="Tsygankova S."/>
            <person name="Khrameeva E."/>
            <person name="Chekanov N."/>
            <person name="Fan G."/>
            <person name="Xiao A."/>
            <person name="Zhang H."/>
            <person name="Xu X."/>
            <person name="Yang H."/>
            <person name="Solovyev V."/>
            <person name="Lee S.M."/>
            <person name="Liu X."/>
            <person name="Afonnikov D.A."/>
            <person name="Skryabin K.G."/>
        </authorList>
    </citation>
    <scope>NUCLEOTIDE SEQUENCE [LARGE SCALE GENOMIC DNA]</scope>
    <source>
        <strain evidence="2">AK-0245</strain>
        <tissue evidence="2">Whole organism</tissue>
    </source>
</reference>
<keyword evidence="3" id="KW-1185">Reference proteome</keyword>
<evidence type="ECO:0000313" key="2">
    <source>
        <dbReference type="EMBL" id="TGZ64728.1"/>
    </source>
</evidence>
<evidence type="ECO:0000313" key="3">
    <source>
        <dbReference type="Proteomes" id="UP000308267"/>
    </source>
</evidence>
<feature type="region of interest" description="Disordered" evidence="1">
    <location>
        <begin position="172"/>
        <end position="192"/>
    </location>
</feature>